<dbReference type="EMBL" id="CM023490">
    <property type="protein sequence ID" value="KAH6942656.1"/>
    <property type="molecule type" value="Genomic_DNA"/>
</dbReference>
<organism evidence="1 2">
    <name type="scientific">Hyalomma asiaticum</name>
    <name type="common">Tick</name>
    <dbReference type="NCBI Taxonomy" id="266040"/>
    <lineage>
        <taxon>Eukaryota</taxon>
        <taxon>Metazoa</taxon>
        <taxon>Ecdysozoa</taxon>
        <taxon>Arthropoda</taxon>
        <taxon>Chelicerata</taxon>
        <taxon>Arachnida</taxon>
        <taxon>Acari</taxon>
        <taxon>Parasitiformes</taxon>
        <taxon>Ixodida</taxon>
        <taxon>Ixodoidea</taxon>
        <taxon>Ixodidae</taxon>
        <taxon>Hyalomminae</taxon>
        <taxon>Hyalomma</taxon>
    </lineage>
</organism>
<evidence type="ECO:0000313" key="2">
    <source>
        <dbReference type="Proteomes" id="UP000821845"/>
    </source>
</evidence>
<accession>A0ACB7T8S3</accession>
<gene>
    <name evidence="1" type="ORF">HPB50_008979</name>
</gene>
<evidence type="ECO:0000313" key="1">
    <source>
        <dbReference type="EMBL" id="KAH6942656.1"/>
    </source>
</evidence>
<reference evidence="1" key="1">
    <citation type="submission" date="2020-05" db="EMBL/GenBank/DDBJ databases">
        <title>Large-scale comparative analyses of tick genomes elucidate their genetic diversity and vector capacities.</title>
        <authorList>
            <person name="Jia N."/>
            <person name="Wang J."/>
            <person name="Shi W."/>
            <person name="Du L."/>
            <person name="Sun Y."/>
            <person name="Zhan W."/>
            <person name="Jiang J."/>
            <person name="Wang Q."/>
            <person name="Zhang B."/>
            <person name="Ji P."/>
            <person name="Sakyi L.B."/>
            <person name="Cui X."/>
            <person name="Yuan T."/>
            <person name="Jiang B."/>
            <person name="Yang W."/>
            <person name="Lam T.T.-Y."/>
            <person name="Chang Q."/>
            <person name="Ding S."/>
            <person name="Wang X."/>
            <person name="Zhu J."/>
            <person name="Ruan X."/>
            <person name="Zhao L."/>
            <person name="Wei J."/>
            <person name="Que T."/>
            <person name="Du C."/>
            <person name="Cheng J."/>
            <person name="Dai P."/>
            <person name="Han X."/>
            <person name="Huang E."/>
            <person name="Gao Y."/>
            <person name="Liu J."/>
            <person name="Shao H."/>
            <person name="Ye R."/>
            <person name="Li L."/>
            <person name="Wei W."/>
            <person name="Wang X."/>
            <person name="Wang C."/>
            <person name="Yang T."/>
            <person name="Huo Q."/>
            <person name="Li W."/>
            <person name="Guo W."/>
            <person name="Chen H."/>
            <person name="Zhou L."/>
            <person name="Ni X."/>
            <person name="Tian J."/>
            <person name="Zhou Y."/>
            <person name="Sheng Y."/>
            <person name="Liu T."/>
            <person name="Pan Y."/>
            <person name="Xia L."/>
            <person name="Li J."/>
            <person name="Zhao F."/>
            <person name="Cao W."/>
        </authorList>
    </citation>
    <scope>NUCLEOTIDE SEQUENCE</scope>
    <source>
        <strain evidence="1">Hyas-2018</strain>
    </source>
</reference>
<name>A0ACB7T8S3_HYAAI</name>
<sequence length="739" mass="82992">MTGDSLNAAVDVSVIIPVFNGERWIDDCLSSVAQQDFAGTLEVSIYNDSSTVIFVPVKTTLALIGRVEMTSCVLENTQDGTADLLLKWKPKLELRGFFVRISSGDPGSKPRGVGFAKNSAVRQSKGRYLCFQDIDDVMHPSRVREQFYEATKQSPNTVCLIYLFENTVHVTVYLFWCRHSVGMLLMVYTSHGPTVIMPTWFCSRAVFDAVGGFDETGKGTPEDLIFFYKHLDLGGNVVRVEKDLLTYRYHMQQSTFTIAEPSSSTMTQATAAIEKFRKEGDVEALAARWARDFKEEHLCYASPEEETPESKFPTMYHTLIHSPALDTMLNLEHSYALAVGDMVRERDQTLTHLQKRQTQEMERCVQQVGLGLTDRDINDIAARHFEETQRVSDQWDSRIDSLKQTQKKEFHDWVRTVYEDYIISKGGRGFGERMRAASKSLAGHDVENWTPPPPRPSESFTIHLGSQLKVMHNLRLLSANILDLCRHITYGMGVPAPQRLQMAMSLYSNSLSGIVLLVDNRINSYVGIKRDFAAICHESTELHFPDLDEQLETIRTKAREASEVRAAASLSGSDGSSSHSSRRSSFSGQDSSVSGPSPTLQTGDFYVTRHSNLSEAHIVFHVVSDDSLRLPDISSRHPIILGLRNVLRVAHERDVCNVTLPLLLVHELSEEMTIPWCLKRAELVFKCIKGFMIEMASLVGEETRTVQFLVPQGISEDLFASLSGMLSTIFRVSNPLVLK</sequence>
<proteinExistence type="predicted"/>
<protein>
    <submittedName>
        <fullName evidence="1">Uncharacterized protein</fullName>
    </submittedName>
</protein>
<comment type="caution">
    <text evidence="1">The sequence shown here is derived from an EMBL/GenBank/DDBJ whole genome shotgun (WGS) entry which is preliminary data.</text>
</comment>
<dbReference type="Proteomes" id="UP000821845">
    <property type="component" value="Chromosome 10"/>
</dbReference>
<keyword evidence="2" id="KW-1185">Reference proteome</keyword>